<reference evidence="2 3" key="1">
    <citation type="submission" date="2020-08" db="EMBL/GenBank/DDBJ databases">
        <title>Genomic Encyclopedia of Type Strains, Phase IV (KMG-IV): sequencing the most valuable type-strain genomes for metagenomic binning, comparative biology and taxonomic classification.</title>
        <authorList>
            <person name="Goeker M."/>
        </authorList>
    </citation>
    <scope>NUCLEOTIDE SEQUENCE [LARGE SCALE GENOMIC DNA]</scope>
    <source>
        <strain evidence="2 3">DSM 11099</strain>
    </source>
</reference>
<proteinExistence type="predicted"/>
<gene>
    <name evidence="2" type="ORF">HNR59_003795</name>
</gene>
<dbReference type="InterPro" id="IPR005025">
    <property type="entry name" value="FMN_Rdtase-like_dom"/>
</dbReference>
<dbReference type="AlphaFoldDB" id="A0A7W9VX64"/>
<dbReference type="Gene3D" id="3.40.50.360">
    <property type="match status" value="1"/>
</dbReference>
<dbReference type="Pfam" id="PF03358">
    <property type="entry name" value="FMN_red"/>
    <property type="match status" value="1"/>
</dbReference>
<dbReference type="GO" id="GO:0016491">
    <property type="term" value="F:oxidoreductase activity"/>
    <property type="evidence" value="ECO:0007669"/>
    <property type="project" value="InterPro"/>
</dbReference>
<dbReference type="SUPFAM" id="SSF52218">
    <property type="entry name" value="Flavoproteins"/>
    <property type="match status" value="1"/>
</dbReference>
<sequence>MPSSKVRLAVVIGSIREKRFAEKPARWIADLINQRDDAEAEIVDLRDYPMALFAEDASPLWAPSKDEHARRWQEKLEEFDGYVFTAAEYNHAPTGVLKNAFDYAGAQVFRKPAGFVGYGGVGGARAVEHLRQIAVEMQMAPVRAAVHILRNDFVAILQGQDIADLAHLKEGADALLEDMVWWARALRAARVAEAQVKAA</sequence>
<dbReference type="PANTHER" id="PTHR30543:SF21">
    <property type="entry name" value="NAD(P)H-DEPENDENT FMN REDUCTASE LOT6"/>
    <property type="match status" value="1"/>
</dbReference>
<dbReference type="InterPro" id="IPR050712">
    <property type="entry name" value="NAD(P)H-dep_reductase"/>
</dbReference>
<accession>A0A7W9VX64</accession>
<dbReference type="RefSeq" id="WP_183832573.1">
    <property type="nucleotide sequence ID" value="NZ_JACHEU010000005.1"/>
</dbReference>
<evidence type="ECO:0000259" key="1">
    <source>
        <dbReference type="Pfam" id="PF03358"/>
    </source>
</evidence>
<name>A0A7W9VX64_9HYPH</name>
<organism evidence="2 3">
    <name type="scientific">Aquamicrobium lusatiense</name>
    <dbReference type="NCBI Taxonomy" id="89772"/>
    <lineage>
        <taxon>Bacteria</taxon>
        <taxon>Pseudomonadati</taxon>
        <taxon>Pseudomonadota</taxon>
        <taxon>Alphaproteobacteria</taxon>
        <taxon>Hyphomicrobiales</taxon>
        <taxon>Phyllobacteriaceae</taxon>
        <taxon>Aquamicrobium</taxon>
    </lineage>
</organism>
<protein>
    <submittedName>
        <fullName evidence="2">NAD(P)H-dependent FMN reductase</fullName>
    </submittedName>
</protein>
<dbReference type="Proteomes" id="UP000533306">
    <property type="component" value="Unassembled WGS sequence"/>
</dbReference>
<dbReference type="EMBL" id="JACHEU010000005">
    <property type="protein sequence ID" value="MBB6014401.1"/>
    <property type="molecule type" value="Genomic_DNA"/>
</dbReference>
<evidence type="ECO:0000313" key="2">
    <source>
        <dbReference type="EMBL" id="MBB6014401.1"/>
    </source>
</evidence>
<dbReference type="GO" id="GO:0005829">
    <property type="term" value="C:cytosol"/>
    <property type="evidence" value="ECO:0007669"/>
    <property type="project" value="TreeGrafter"/>
</dbReference>
<comment type="caution">
    <text evidence="2">The sequence shown here is derived from an EMBL/GenBank/DDBJ whole genome shotgun (WGS) entry which is preliminary data.</text>
</comment>
<feature type="domain" description="NADPH-dependent FMN reductase-like" evidence="1">
    <location>
        <begin position="7"/>
        <end position="146"/>
    </location>
</feature>
<dbReference type="GO" id="GO:0010181">
    <property type="term" value="F:FMN binding"/>
    <property type="evidence" value="ECO:0007669"/>
    <property type="project" value="TreeGrafter"/>
</dbReference>
<dbReference type="PANTHER" id="PTHR30543">
    <property type="entry name" value="CHROMATE REDUCTASE"/>
    <property type="match status" value="1"/>
</dbReference>
<keyword evidence="3" id="KW-1185">Reference proteome</keyword>
<dbReference type="InterPro" id="IPR029039">
    <property type="entry name" value="Flavoprotein-like_sf"/>
</dbReference>
<evidence type="ECO:0000313" key="3">
    <source>
        <dbReference type="Proteomes" id="UP000533306"/>
    </source>
</evidence>